<evidence type="ECO:0000256" key="3">
    <source>
        <dbReference type="ARBA" id="ARBA00022737"/>
    </source>
</evidence>
<dbReference type="Pfam" id="PF23247">
    <property type="entry name" value="LRR_RPS2"/>
    <property type="match status" value="3"/>
</dbReference>
<dbReference type="InterPro" id="IPR002182">
    <property type="entry name" value="NB-ARC"/>
</dbReference>
<evidence type="ECO:0000256" key="5">
    <source>
        <dbReference type="SAM" id="Coils"/>
    </source>
</evidence>
<evidence type="ECO:0000259" key="6">
    <source>
        <dbReference type="Pfam" id="PF00931"/>
    </source>
</evidence>
<dbReference type="InterPro" id="IPR036388">
    <property type="entry name" value="WH-like_DNA-bd_sf"/>
</dbReference>
<dbReference type="InterPro" id="IPR027417">
    <property type="entry name" value="P-loop_NTPase"/>
</dbReference>
<dbReference type="Pfam" id="PF23559">
    <property type="entry name" value="WHD_DRP"/>
    <property type="match status" value="1"/>
</dbReference>
<dbReference type="Pfam" id="PF00931">
    <property type="entry name" value="NB-ARC"/>
    <property type="match status" value="1"/>
</dbReference>
<evidence type="ECO:0000256" key="2">
    <source>
        <dbReference type="ARBA" id="ARBA00022614"/>
    </source>
</evidence>
<feature type="domain" description="Disease resistance protein At4g27190-like leucine-rich repeats" evidence="7">
    <location>
        <begin position="966"/>
        <end position="1086"/>
    </location>
</feature>
<feature type="domain" description="NB-ARC" evidence="6">
    <location>
        <begin position="345"/>
        <end position="516"/>
    </location>
</feature>
<dbReference type="PROSITE" id="PS51450">
    <property type="entry name" value="LRR"/>
    <property type="match status" value="1"/>
</dbReference>
<keyword evidence="3" id="KW-0677">Repeat</keyword>
<evidence type="ECO:0000313" key="9">
    <source>
        <dbReference type="EMBL" id="GKU96899.1"/>
    </source>
</evidence>
<keyword evidence="2" id="KW-0433">Leucine-rich repeat</keyword>
<feature type="domain" description="Disease resistance protein At4g27190-like leucine-rich repeats" evidence="7">
    <location>
        <begin position="828"/>
        <end position="932"/>
    </location>
</feature>
<dbReference type="InterPro" id="IPR057135">
    <property type="entry name" value="At4g27190-like_LRR"/>
</dbReference>
<dbReference type="Gene3D" id="3.80.10.10">
    <property type="entry name" value="Ribonuclease Inhibitor"/>
    <property type="match status" value="3"/>
</dbReference>
<dbReference type="InterPro" id="IPR058922">
    <property type="entry name" value="WHD_DRP"/>
</dbReference>
<keyword evidence="10" id="KW-1185">Reference proteome</keyword>
<evidence type="ECO:0000259" key="8">
    <source>
        <dbReference type="Pfam" id="PF23559"/>
    </source>
</evidence>
<comment type="caution">
    <text evidence="9">The sequence shown here is derived from an EMBL/GenBank/DDBJ whole genome shotgun (WGS) entry which is preliminary data.</text>
</comment>
<organism evidence="9 10">
    <name type="scientific">Rubroshorea leprosula</name>
    <dbReference type="NCBI Taxonomy" id="152421"/>
    <lineage>
        <taxon>Eukaryota</taxon>
        <taxon>Viridiplantae</taxon>
        <taxon>Streptophyta</taxon>
        <taxon>Embryophyta</taxon>
        <taxon>Tracheophyta</taxon>
        <taxon>Spermatophyta</taxon>
        <taxon>Magnoliopsida</taxon>
        <taxon>eudicotyledons</taxon>
        <taxon>Gunneridae</taxon>
        <taxon>Pentapetalae</taxon>
        <taxon>rosids</taxon>
        <taxon>malvids</taxon>
        <taxon>Malvales</taxon>
        <taxon>Dipterocarpaceae</taxon>
        <taxon>Rubroshorea</taxon>
    </lineage>
</organism>
<protein>
    <recommendedName>
        <fullName evidence="11">NB-ARC domain-containing protein</fullName>
    </recommendedName>
</protein>
<evidence type="ECO:0000259" key="7">
    <source>
        <dbReference type="Pfam" id="PF23247"/>
    </source>
</evidence>
<dbReference type="Gene3D" id="3.40.50.300">
    <property type="entry name" value="P-loop containing nucleotide triphosphate hydrolases"/>
    <property type="match status" value="1"/>
</dbReference>
<evidence type="ECO:0000256" key="1">
    <source>
        <dbReference type="ARBA" id="ARBA00008894"/>
    </source>
</evidence>
<gene>
    <name evidence="9" type="ORF">SLEP1_g10080</name>
</gene>
<dbReference type="EMBL" id="BPVZ01000010">
    <property type="protein sequence ID" value="GKU96899.1"/>
    <property type="molecule type" value="Genomic_DNA"/>
</dbReference>
<name>A0AAV5IGU8_9ROSI</name>
<dbReference type="FunFam" id="3.40.50.300:FF:001091">
    <property type="entry name" value="Probable disease resistance protein At1g61300"/>
    <property type="match status" value="1"/>
</dbReference>
<dbReference type="GO" id="GO:0043531">
    <property type="term" value="F:ADP binding"/>
    <property type="evidence" value="ECO:0007669"/>
    <property type="project" value="InterPro"/>
</dbReference>
<dbReference type="InterPro" id="IPR001611">
    <property type="entry name" value="Leu-rich_rpt"/>
</dbReference>
<keyword evidence="5" id="KW-0175">Coiled coil</keyword>
<feature type="domain" description="Disease resistance protein At4g27190-like leucine-rich repeats" evidence="7">
    <location>
        <begin position="1108"/>
        <end position="1213"/>
    </location>
</feature>
<dbReference type="SUPFAM" id="SSF52540">
    <property type="entry name" value="P-loop containing nucleoside triphosphate hydrolases"/>
    <property type="match status" value="1"/>
</dbReference>
<feature type="domain" description="Disease resistance protein winged helix" evidence="8">
    <location>
        <begin position="536"/>
        <end position="604"/>
    </location>
</feature>
<dbReference type="FunFam" id="1.10.10.10:FF:000322">
    <property type="entry name" value="Probable disease resistance protein At1g63360"/>
    <property type="match status" value="1"/>
</dbReference>
<dbReference type="AlphaFoldDB" id="A0AAV5IGU8"/>
<dbReference type="PANTHER" id="PTHR33463">
    <property type="entry name" value="NB-ARC DOMAIN-CONTAINING PROTEIN-RELATED"/>
    <property type="match status" value="1"/>
</dbReference>
<dbReference type="GO" id="GO:0006952">
    <property type="term" value="P:defense response"/>
    <property type="evidence" value="ECO:0007669"/>
    <property type="project" value="UniProtKB-KW"/>
</dbReference>
<evidence type="ECO:0008006" key="11">
    <source>
        <dbReference type="Google" id="ProtNLM"/>
    </source>
</evidence>
<proteinExistence type="inferred from homology"/>
<comment type="similarity">
    <text evidence="1">Belongs to the disease resistance NB-LRR family.</text>
</comment>
<dbReference type="Pfam" id="PF13855">
    <property type="entry name" value="LRR_8"/>
    <property type="match status" value="1"/>
</dbReference>
<keyword evidence="4" id="KW-0611">Plant defense</keyword>
<evidence type="ECO:0000256" key="4">
    <source>
        <dbReference type="ARBA" id="ARBA00022821"/>
    </source>
</evidence>
<accession>A0AAV5IGU8</accession>
<dbReference type="Proteomes" id="UP001054252">
    <property type="component" value="Unassembled WGS sequence"/>
</dbReference>
<dbReference type="Gene3D" id="1.10.10.10">
    <property type="entry name" value="Winged helix-like DNA-binding domain superfamily/Winged helix DNA-binding domain"/>
    <property type="match status" value="1"/>
</dbReference>
<dbReference type="PANTHER" id="PTHR33463:SF217">
    <property type="entry name" value="DISEASE RESISTANCE PROTEIN RPS2-LIKE"/>
    <property type="match status" value="1"/>
</dbReference>
<dbReference type="InterPro" id="IPR032675">
    <property type="entry name" value="LRR_dom_sf"/>
</dbReference>
<evidence type="ECO:0000313" key="10">
    <source>
        <dbReference type="Proteomes" id="UP001054252"/>
    </source>
</evidence>
<dbReference type="InterPro" id="IPR050905">
    <property type="entry name" value="Plant_NBS-LRR"/>
</dbReference>
<dbReference type="SUPFAM" id="SSF52058">
    <property type="entry name" value="L domain-like"/>
    <property type="match status" value="2"/>
</dbReference>
<dbReference type="PRINTS" id="PR00364">
    <property type="entry name" value="DISEASERSIST"/>
</dbReference>
<feature type="coiled-coil region" evidence="5">
    <location>
        <begin position="25"/>
        <end position="52"/>
    </location>
</feature>
<reference evidence="9 10" key="1">
    <citation type="journal article" date="2021" name="Commun. Biol.">
        <title>The genome of Shorea leprosula (Dipterocarpaceae) highlights the ecological relevance of drought in aseasonal tropical rainforests.</title>
        <authorList>
            <person name="Ng K.K.S."/>
            <person name="Kobayashi M.J."/>
            <person name="Fawcett J.A."/>
            <person name="Hatakeyama M."/>
            <person name="Paape T."/>
            <person name="Ng C.H."/>
            <person name="Ang C.C."/>
            <person name="Tnah L.H."/>
            <person name="Lee C.T."/>
            <person name="Nishiyama T."/>
            <person name="Sese J."/>
            <person name="O'Brien M.J."/>
            <person name="Copetti D."/>
            <person name="Mohd Noor M.I."/>
            <person name="Ong R.C."/>
            <person name="Putra M."/>
            <person name="Sireger I.Z."/>
            <person name="Indrioko S."/>
            <person name="Kosugi Y."/>
            <person name="Izuno A."/>
            <person name="Isagi Y."/>
            <person name="Lee S.L."/>
            <person name="Shimizu K.K."/>
        </authorList>
    </citation>
    <scope>NUCLEOTIDE SEQUENCE [LARGE SCALE GENOMIC DNA]</scope>
    <source>
        <strain evidence="9">214</strain>
    </source>
</reference>
<sequence length="1267" mass="145292">MNIVKDVVPIAKKYFKYQIRHNDYVNEFKEKQKQLKRRRQDVEEELHAQLRKPGKIAKKEVQAWLEKADQETAEEVIEDLIYKGGFLTYIFSSRKLDERTQSLTEGIFKQGEKYTSADELVVDTPSIEYWETVFVERQKQLELRQKDIQAKLETQLMQPGKIASMEVEDWLKKVGQQIPIKVEDLINQGGCSSLSNLRRKIEELKQIFEQGEKFTNAGESLVTDVYSSEHGATVFKEMQEQLKLRQKDIEAKLETSLRQPRKMASNEVKGWMEKASQQIDIKVEDLISQGECSSPSNLWKKIKELSQILEQGKEFTNADVILVIDDHSIKGFPLVVEKCRGRDEIQEKILEWLKGDKVARIAVSGMGGVGKTTVMKNVHNQLLNESKFKKIIWVTVSKDFNITVQQKKKFDILQFQKKIASSLELEQEPDHENETKLAALISQRLGQSSFLLILDDVWEPFSLEDVGISNPVGNNGCKLVLTTRSKDVARAMDCNVIHVNPLPPEEALELFSEKIGSDVYECLEQQCQECFLCCALYPEDYEIKKEELIEYWIEEGLIYKEGKTREAMNWKGHDILDKLVNNCLLQSVKREECVSMHDLLREMALEINPQFLVKAGISLEKLPEEHEWRENLLKVSLMRNHIIEIPSSMPSPRCPMLTTLLLSDNKISTIPEAFFEHMLGLKILDLSYNYQLCKLPSSISKLEKLTTLLLYECESLREVPALSNLVGLKKLDLFRTSIEELPQGLNMLTNLKYLGLGGRLSETLDEPLQNLSKLQHLLVNPDGETEFKWETIGIWGKLQNLEKLDLFSLHNLNMVFGEVGAIAESASLPAGTFSSLQYISVWRCNKIKKLCLVRWLEYLQKLQTVEVGKCEQLEEIIGSESKEGEKVTLPNLERLELTSLPLLKTIYSGSLICDSIKKIAIFDCKNIESVFWFGFNPLPYLEYLELTILKDLKCVFDEEGLGLSPHVPPTSFFSLKEIRVEGCDQLKKVFSSGWLLHYFQSLETIKVKHCSQMEELISSSAHEEEKVTLPKLKSLELTILPLLKTIYSGSLICDSIKKIAIYGCGNIESVFWSGFNPLPNLEYLVLSYLKNLKSVFYEEGFGLSPPRVPPTSFFSLKEIRVEGCDQLKKVFSSGWLLCYFQSLETIEVSRCSQMEELISSSAHEEEKVTLRKLEELKLTRLPLLKSICSSSSVLICDSIQSLRINHCKKLKRIPLNFPLIDNAQSSHPPSLKEIVVFPKEWWESLEWDHPNAKDILFPFCKFQLIGE</sequence>